<evidence type="ECO:0000313" key="12">
    <source>
        <dbReference type="Proteomes" id="UP000433652"/>
    </source>
</evidence>
<evidence type="ECO:0000256" key="6">
    <source>
        <dbReference type="ARBA" id="ARBA00023002"/>
    </source>
</evidence>
<gene>
    <name evidence="11" type="ORF">GRI89_13915</name>
</gene>
<dbReference type="GO" id="GO:0003995">
    <property type="term" value="F:acyl-CoA dehydrogenase activity"/>
    <property type="evidence" value="ECO:0007669"/>
    <property type="project" value="TreeGrafter"/>
</dbReference>
<dbReference type="InterPro" id="IPR009075">
    <property type="entry name" value="AcylCo_DH/oxidase_C"/>
</dbReference>
<evidence type="ECO:0000256" key="1">
    <source>
        <dbReference type="ARBA" id="ARBA00001974"/>
    </source>
</evidence>
<dbReference type="Pfam" id="PF00441">
    <property type="entry name" value="Acyl-CoA_dh_1"/>
    <property type="match status" value="1"/>
</dbReference>
<dbReference type="GO" id="GO:0050660">
    <property type="term" value="F:flavin adenine dinucleotide binding"/>
    <property type="evidence" value="ECO:0007669"/>
    <property type="project" value="InterPro"/>
</dbReference>
<dbReference type="SUPFAM" id="SSF47203">
    <property type="entry name" value="Acyl-CoA dehydrogenase C-terminal domain-like"/>
    <property type="match status" value="1"/>
</dbReference>
<proteinExistence type="inferred from homology"/>
<dbReference type="Proteomes" id="UP000433652">
    <property type="component" value="Unassembled WGS sequence"/>
</dbReference>
<dbReference type="InterPro" id="IPR036250">
    <property type="entry name" value="AcylCo_DH-like_C"/>
</dbReference>
<dbReference type="InterPro" id="IPR050741">
    <property type="entry name" value="Acyl-CoA_dehydrogenase"/>
</dbReference>
<dbReference type="InterPro" id="IPR009100">
    <property type="entry name" value="AcylCoA_DH/oxidase_NM_dom_sf"/>
</dbReference>
<keyword evidence="5 7" id="KW-0274">FAD</keyword>
<dbReference type="InterPro" id="IPR046373">
    <property type="entry name" value="Acyl-CoA_Oxase/DH_mid-dom_sf"/>
</dbReference>
<evidence type="ECO:0000256" key="4">
    <source>
        <dbReference type="ARBA" id="ARBA00022630"/>
    </source>
</evidence>
<dbReference type="RefSeq" id="WP_159796874.1">
    <property type="nucleotide sequence ID" value="NZ_WTYM01000054.1"/>
</dbReference>
<dbReference type="InterPro" id="IPR037069">
    <property type="entry name" value="AcylCoA_DH/ox_N_sf"/>
</dbReference>
<dbReference type="GO" id="GO:0033539">
    <property type="term" value="P:fatty acid beta-oxidation using acyl-CoA dehydrogenase"/>
    <property type="evidence" value="ECO:0007669"/>
    <property type="project" value="TreeGrafter"/>
</dbReference>
<dbReference type="Pfam" id="PF02771">
    <property type="entry name" value="Acyl-CoA_dh_N"/>
    <property type="match status" value="1"/>
</dbReference>
<dbReference type="InterPro" id="IPR013786">
    <property type="entry name" value="AcylCoA_DH/ox_N"/>
</dbReference>
<dbReference type="OrthoDB" id="9780544at2"/>
<evidence type="ECO:0000256" key="2">
    <source>
        <dbReference type="ARBA" id="ARBA00009347"/>
    </source>
</evidence>
<dbReference type="PANTHER" id="PTHR48083">
    <property type="entry name" value="MEDIUM-CHAIN SPECIFIC ACYL-COA DEHYDROGENASE, MITOCHONDRIAL-RELATED"/>
    <property type="match status" value="1"/>
</dbReference>
<feature type="domain" description="Acyl-CoA dehydrogenase/oxidase C-terminal" evidence="8">
    <location>
        <begin position="246"/>
        <end position="392"/>
    </location>
</feature>
<comment type="subunit">
    <text evidence="3">Homodimer.</text>
</comment>
<evidence type="ECO:0000256" key="5">
    <source>
        <dbReference type="ARBA" id="ARBA00022827"/>
    </source>
</evidence>
<dbReference type="EMBL" id="WTYM01000054">
    <property type="protein sequence ID" value="MXO60636.1"/>
    <property type="molecule type" value="Genomic_DNA"/>
</dbReference>
<evidence type="ECO:0000259" key="9">
    <source>
        <dbReference type="Pfam" id="PF02770"/>
    </source>
</evidence>
<dbReference type="Gene3D" id="2.40.110.10">
    <property type="entry name" value="Butyryl-CoA Dehydrogenase, subunit A, domain 2"/>
    <property type="match status" value="1"/>
</dbReference>
<feature type="domain" description="Acyl-CoA dehydrogenase/oxidase N-terminal" evidence="10">
    <location>
        <begin position="9"/>
        <end position="126"/>
    </location>
</feature>
<dbReference type="SUPFAM" id="SSF56645">
    <property type="entry name" value="Acyl-CoA dehydrogenase NM domain-like"/>
    <property type="match status" value="1"/>
</dbReference>
<dbReference type="Pfam" id="PF02770">
    <property type="entry name" value="Acyl-CoA_dh_M"/>
    <property type="match status" value="1"/>
</dbReference>
<dbReference type="InterPro" id="IPR006091">
    <property type="entry name" value="Acyl-CoA_Oxase/DH_mid-dom"/>
</dbReference>
<comment type="caution">
    <text evidence="11">The sequence shown here is derived from an EMBL/GenBank/DDBJ whole genome shotgun (WGS) entry which is preliminary data.</text>
</comment>
<evidence type="ECO:0000259" key="8">
    <source>
        <dbReference type="Pfam" id="PF00441"/>
    </source>
</evidence>
<dbReference type="GO" id="GO:0005737">
    <property type="term" value="C:cytoplasm"/>
    <property type="evidence" value="ECO:0007669"/>
    <property type="project" value="TreeGrafter"/>
</dbReference>
<sequence length="435" mass="48267">MEPSTRSVELAAKINAFMAEHIYPNERRYYLEAERLGPWSTYPVVEELKPLAKAAGLWNLFLPVKECPEGLSNVDYAPLCEIMGRSLFAPEVFNCSAPDTGNMETILRYGTPAQKEQWLTPLLNGDIRSAFAMTEPDEASSDATNIGTSILRDGGDYVINGRKWYTTNATNPACKIIILMGKSAPDGDDPYRRQSMILVPRNTPGVRVVRSLPVMGFYGVPDRASEVLFDNVRVPADNMLLGEGCGFEIAQGRLGPGRIHHCMRLIGLCERILERMCRRAELRSPFGRPLADQTVTLERIAESRIMIDQARLLTMKAASMMDTVGNKEARREIAMIKVTAPRMAQQVIDWAIQLFGGGGTSNDHLLPAAFATARLLRLADGPDEVHRNQIGRLEIKRHRGTDPAATGGHAEVLSIDEAEYQTNEGLWPRPAEFTE</sequence>
<evidence type="ECO:0000256" key="7">
    <source>
        <dbReference type="RuleBase" id="RU362125"/>
    </source>
</evidence>
<comment type="cofactor">
    <cofactor evidence="1 7">
        <name>FAD</name>
        <dbReference type="ChEBI" id="CHEBI:57692"/>
    </cofactor>
</comment>
<keyword evidence="6 7" id="KW-0560">Oxidoreductase</keyword>
<name>A0A6I4T0A8_9SPHN</name>
<comment type="similarity">
    <text evidence="2 7">Belongs to the acyl-CoA dehydrogenase family.</text>
</comment>
<evidence type="ECO:0000313" key="11">
    <source>
        <dbReference type="EMBL" id="MXO60636.1"/>
    </source>
</evidence>
<dbReference type="PANTHER" id="PTHR48083:SF13">
    <property type="entry name" value="ACYL-COA DEHYDROGENASE FAMILY MEMBER 11"/>
    <property type="match status" value="1"/>
</dbReference>
<keyword evidence="12" id="KW-1185">Reference proteome</keyword>
<reference evidence="11 12" key="1">
    <citation type="submission" date="2019-12" db="EMBL/GenBank/DDBJ databases">
        <title>Genomic-based taxomic classification of the family Erythrobacteraceae.</title>
        <authorList>
            <person name="Xu L."/>
        </authorList>
    </citation>
    <scope>NUCLEOTIDE SEQUENCE [LARGE SCALE GENOMIC DNA]</scope>
    <source>
        <strain evidence="11 12">MCCC 1K01500</strain>
    </source>
</reference>
<dbReference type="AlphaFoldDB" id="A0A6I4T0A8"/>
<evidence type="ECO:0000256" key="3">
    <source>
        <dbReference type="ARBA" id="ARBA00011738"/>
    </source>
</evidence>
<evidence type="ECO:0000259" key="10">
    <source>
        <dbReference type="Pfam" id="PF02771"/>
    </source>
</evidence>
<dbReference type="Gene3D" id="1.10.540.10">
    <property type="entry name" value="Acyl-CoA dehydrogenase/oxidase, N-terminal domain"/>
    <property type="match status" value="1"/>
</dbReference>
<organism evidence="11 12">
    <name type="scientific">Croceibacterium salegens</name>
    <dbReference type="NCBI Taxonomy" id="1737568"/>
    <lineage>
        <taxon>Bacteria</taxon>
        <taxon>Pseudomonadati</taxon>
        <taxon>Pseudomonadota</taxon>
        <taxon>Alphaproteobacteria</taxon>
        <taxon>Sphingomonadales</taxon>
        <taxon>Erythrobacteraceae</taxon>
        <taxon>Croceibacterium</taxon>
    </lineage>
</organism>
<keyword evidence="4 7" id="KW-0285">Flavoprotein</keyword>
<dbReference type="Gene3D" id="1.20.140.10">
    <property type="entry name" value="Butyryl-CoA Dehydrogenase, subunit A, domain 3"/>
    <property type="match status" value="1"/>
</dbReference>
<feature type="domain" description="Acyl-CoA oxidase/dehydrogenase middle" evidence="9">
    <location>
        <begin position="130"/>
        <end position="232"/>
    </location>
</feature>
<protein>
    <submittedName>
        <fullName evidence="11">Acyl-CoA dehydrogenase</fullName>
    </submittedName>
</protein>
<accession>A0A6I4T0A8</accession>
<dbReference type="FunFam" id="2.40.110.10:FF:000002">
    <property type="entry name" value="Acyl-CoA dehydrogenase fadE12"/>
    <property type="match status" value="1"/>
</dbReference>